<accession>A0A524RLU8</accession>
<evidence type="ECO:0000313" key="5">
    <source>
        <dbReference type="Proteomes" id="UP000317990"/>
    </source>
</evidence>
<dbReference type="HAMAP" id="MF_01459">
    <property type="entry name" value="Chrphore_lyase_CpxS"/>
    <property type="match status" value="1"/>
</dbReference>
<dbReference type="CDD" id="cd19433">
    <property type="entry name" value="lipocalin_CpcS-CpeS"/>
    <property type="match status" value="1"/>
</dbReference>
<name>A0A524RLU8_9CHRO</name>
<keyword evidence="2 3" id="KW-0456">Lyase</keyword>
<proteinExistence type="inferred from homology"/>
<evidence type="ECO:0000256" key="1">
    <source>
        <dbReference type="ARBA" id="ARBA00010681"/>
    </source>
</evidence>
<sequence>MDAFFAKSAGTWLSQRAVHHFDAAEDESGESNLIVSLLPHEDASVARVCEQLGLPLAAATCGARFNWQDTFRQGPPDEKYSAVLVDLPDTDNPLRGRLMRDVGYVEARPVISRYQFSCDGVLSIHTDYDRNTGVERCWFINDDVRVRVGSVRLMDGPSLMSYCTEIRCSPDADFAALRQASLARC</sequence>
<gene>
    <name evidence="3" type="primary">cpcS</name>
    <name evidence="4" type="ORF">ERJ67_09815</name>
</gene>
<dbReference type="GO" id="GO:0016829">
    <property type="term" value="F:lyase activity"/>
    <property type="evidence" value="ECO:0007669"/>
    <property type="project" value="UniProtKB-KW"/>
</dbReference>
<dbReference type="EMBL" id="SRMO01000084">
    <property type="protein sequence ID" value="TGG91054.1"/>
    <property type="molecule type" value="Genomic_DNA"/>
</dbReference>
<protein>
    <recommendedName>
        <fullName evidence="3">Chromophore lyase CpcS/CpeS</fullName>
        <ecNumber evidence="3">4.-.-.-</ecNumber>
    </recommendedName>
</protein>
<comment type="function">
    <text evidence="3">Covalently attaches a chromophore to Cys residue(s) of phycobiliproteins.</text>
</comment>
<dbReference type="Proteomes" id="UP000317990">
    <property type="component" value="Unassembled WGS sequence"/>
</dbReference>
<dbReference type="Gene3D" id="2.40.128.20">
    <property type="match status" value="1"/>
</dbReference>
<dbReference type="AlphaFoldDB" id="A0A524RLU8"/>
<dbReference type="InterPro" id="IPR018536">
    <property type="entry name" value="CpcS/CpeS"/>
</dbReference>
<comment type="similarity">
    <text evidence="1 3">Belongs to the CpcS/CpeS biliprotein lyase family.</text>
</comment>
<reference evidence="4 5" key="1">
    <citation type="journal article" date="2019" name="mSystems">
        <title>Life at home and on the roam: Genomic adaptions reflect the dual lifestyle of an intracellular, facultative symbiont.</title>
        <authorList>
            <person name="Burgsdorf I."/>
        </authorList>
    </citation>
    <scope>NUCLEOTIDE SEQUENCE [LARGE SCALE GENOMIC DNA]</scope>
    <source>
        <strain evidence="4">277cV</strain>
    </source>
</reference>
<evidence type="ECO:0000256" key="3">
    <source>
        <dbReference type="HAMAP-Rule" id="MF_01459"/>
    </source>
</evidence>
<dbReference type="GO" id="GO:0017006">
    <property type="term" value="P:protein-tetrapyrrole linkage"/>
    <property type="evidence" value="ECO:0007669"/>
    <property type="project" value="UniProtKB-UniRule"/>
</dbReference>
<dbReference type="EC" id="4.-.-.-" evidence="3"/>
<evidence type="ECO:0000313" key="4">
    <source>
        <dbReference type="EMBL" id="TGG91054.1"/>
    </source>
</evidence>
<organism evidence="4 5">
    <name type="scientific">Aphanocapsa feldmannii 277cV</name>
    <dbReference type="NCBI Taxonomy" id="2507553"/>
    <lineage>
        <taxon>Bacteria</taxon>
        <taxon>Bacillati</taxon>
        <taxon>Cyanobacteriota</taxon>
        <taxon>Cyanophyceae</taxon>
        <taxon>Oscillatoriophycideae</taxon>
        <taxon>Chroococcales</taxon>
        <taxon>Microcystaceae</taxon>
        <taxon>Aphanocapsa</taxon>
    </lineage>
</organism>
<dbReference type="InterPro" id="IPR012674">
    <property type="entry name" value="Calycin"/>
</dbReference>
<evidence type="ECO:0000256" key="2">
    <source>
        <dbReference type="ARBA" id="ARBA00023239"/>
    </source>
</evidence>
<dbReference type="Pfam" id="PF09367">
    <property type="entry name" value="CpeS"/>
    <property type="match status" value="1"/>
</dbReference>
<comment type="caution">
    <text evidence="4">The sequence shown here is derived from an EMBL/GenBank/DDBJ whole genome shotgun (WGS) entry which is preliminary data.</text>
</comment>